<gene>
    <name evidence="2" type="primary">RvY_02762</name>
    <name evidence="2" type="synonym">RvY_02762.1</name>
    <name evidence="2" type="ORF">RvY_02762-1</name>
</gene>
<evidence type="ECO:0008006" key="4">
    <source>
        <dbReference type="Google" id="ProtNLM"/>
    </source>
</evidence>
<dbReference type="Gene3D" id="1.20.1270.60">
    <property type="entry name" value="Arfaptin homology (AH) domain/BAR domain"/>
    <property type="match status" value="1"/>
</dbReference>
<evidence type="ECO:0000256" key="1">
    <source>
        <dbReference type="SAM" id="MobiDB-lite"/>
    </source>
</evidence>
<dbReference type="Gene3D" id="3.30.1520.10">
    <property type="entry name" value="Phox-like domain"/>
    <property type="match status" value="1"/>
</dbReference>
<dbReference type="InterPro" id="IPR027267">
    <property type="entry name" value="AH/BAR_dom_sf"/>
</dbReference>
<dbReference type="AlphaFoldDB" id="A0A1D1URL0"/>
<proteinExistence type="predicted"/>
<comment type="caution">
    <text evidence="2">The sequence shown here is derived from an EMBL/GenBank/DDBJ whole genome shotgun (WGS) entry which is preliminary data.</text>
</comment>
<dbReference type="OrthoDB" id="9976382at2759"/>
<keyword evidence="3" id="KW-1185">Reference proteome</keyword>
<evidence type="ECO:0000313" key="3">
    <source>
        <dbReference type="Proteomes" id="UP000186922"/>
    </source>
</evidence>
<dbReference type="PANTHER" id="PTHR45850">
    <property type="entry name" value="SORTING NEXIN FAMILY MEMBER"/>
    <property type="match status" value="1"/>
</dbReference>
<accession>A0A1D1URL0</accession>
<organism evidence="2 3">
    <name type="scientific">Ramazzottius varieornatus</name>
    <name type="common">Water bear</name>
    <name type="synonym">Tardigrade</name>
    <dbReference type="NCBI Taxonomy" id="947166"/>
    <lineage>
        <taxon>Eukaryota</taxon>
        <taxon>Metazoa</taxon>
        <taxon>Ecdysozoa</taxon>
        <taxon>Tardigrada</taxon>
        <taxon>Eutardigrada</taxon>
        <taxon>Parachela</taxon>
        <taxon>Hypsibioidea</taxon>
        <taxon>Ramazzottiidae</taxon>
        <taxon>Ramazzottius</taxon>
    </lineage>
</organism>
<feature type="compositionally biased region" description="Polar residues" evidence="1">
    <location>
        <begin position="401"/>
        <end position="411"/>
    </location>
</feature>
<dbReference type="Proteomes" id="UP000186922">
    <property type="component" value="Unassembled WGS sequence"/>
</dbReference>
<sequence>MMDASELVFQNDQPLPMRSTLLPTFSVSVMDKTEKVGEKTYFFISVQKLLYGDLQDESEIRRSIEDFRSLDRRIRVEISENMPGIIAPRLSNRETTLTEDIPDNHARFMGKYASERIILQRYLITVLAHPYIGQHKLTSDFLTSPESSVVNYKFSLGRRMTGAFEDLWGSSYTDPDPYFEERKQKMAAYSGTVTEFANAFSLQNINKKNLSSTLALLSHSLESNGHPKDSLLKLWNIAAEVIKQEEVCPDLSKVQENGPLTAFLQYGWHLAYWNGELTLGTFLKHHIAQMDSFKDMMQRRTSLLQELDNAKKTSEKAKPPKKEAAHLALAKAEEAVQRSTVTGKQEIHRLKEAETKGFRQALIDYAESQMKAAQETYEVLLEQIRRIHEWEPAFPDEDDTSIPTSDSNSSL</sequence>
<reference evidence="2 3" key="1">
    <citation type="journal article" date="2016" name="Nat. Commun.">
        <title>Extremotolerant tardigrade genome and improved radiotolerance of human cultured cells by tardigrade-unique protein.</title>
        <authorList>
            <person name="Hashimoto T."/>
            <person name="Horikawa D.D."/>
            <person name="Saito Y."/>
            <person name="Kuwahara H."/>
            <person name="Kozuka-Hata H."/>
            <person name="Shin-I T."/>
            <person name="Minakuchi Y."/>
            <person name="Ohishi K."/>
            <person name="Motoyama A."/>
            <person name="Aizu T."/>
            <person name="Enomoto A."/>
            <person name="Kondo K."/>
            <person name="Tanaka S."/>
            <person name="Hara Y."/>
            <person name="Koshikawa S."/>
            <person name="Sagara H."/>
            <person name="Miura T."/>
            <person name="Yokobori S."/>
            <person name="Miyagawa K."/>
            <person name="Suzuki Y."/>
            <person name="Kubo T."/>
            <person name="Oyama M."/>
            <person name="Kohara Y."/>
            <person name="Fujiyama A."/>
            <person name="Arakawa K."/>
            <person name="Katayama T."/>
            <person name="Toyoda A."/>
            <person name="Kunieda T."/>
        </authorList>
    </citation>
    <scope>NUCLEOTIDE SEQUENCE [LARGE SCALE GENOMIC DNA]</scope>
    <source>
        <strain evidence="2 3">YOKOZUNA-1</strain>
    </source>
</reference>
<dbReference type="InterPro" id="IPR036871">
    <property type="entry name" value="PX_dom_sf"/>
</dbReference>
<dbReference type="STRING" id="947166.A0A1D1URL0"/>
<dbReference type="EMBL" id="BDGG01000001">
    <property type="protein sequence ID" value="GAU90332.1"/>
    <property type="molecule type" value="Genomic_DNA"/>
</dbReference>
<dbReference type="PANTHER" id="PTHR45850:SF2">
    <property type="entry name" value="SORTING NEXIN-5-LIKE"/>
    <property type="match status" value="1"/>
</dbReference>
<protein>
    <recommendedName>
        <fullName evidence="4">PX domain-containing protein</fullName>
    </recommendedName>
</protein>
<evidence type="ECO:0000313" key="2">
    <source>
        <dbReference type="EMBL" id="GAU90332.1"/>
    </source>
</evidence>
<dbReference type="SUPFAM" id="SSF64268">
    <property type="entry name" value="PX domain"/>
    <property type="match status" value="1"/>
</dbReference>
<dbReference type="GO" id="GO:0035091">
    <property type="term" value="F:phosphatidylinositol binding"/>
    <property type="evidence" value="ECO:0007669"/>
    <property type="project" value="InterPro"/>
</dbReference>
<feature type="region of interest" description="Disordered" evidence="1">
    <location>
        <begin position="391"/>
        <end position="411"/>
    </location>
</feature>
<name>A0A1D1URL0_RAMVA</name>